<dbReference type="SMART" id="SM00612">
    <property type="entry name" value="Kelch"/>
    <property type="match status" value="6"/>
</dbReference>
<keyword evidence="5" id="KW-1185">Reference proteome</keyword>
<keyword evidence="2" id="KW-0677">Repeat</keyword>
<dbReference type="Ensembl" id="ENSECRT00000022498.1">
    <property type="protein sequence ID" value="ENSECRP00000022026.1"/>
    <property type="gene ID" value="ENSECRG00000014832.1"/>
</dbReference>
<dbReference type="GeneTree" id="ENSGT00940000154664"/>
<evidence type="ECO:0000313" key="5">
    <source>
        <dbReference type="Proteomes" id="UP000694620"/>
    </source>
</evidence>
<dbReference type="SMART" id="SM00875">
    <property type="entry name" value="BACK"/>
    <property type="match status" value="1"/>
</dbReference>
<dbReference type="InterPro" id="IPR000210">
    <property type="entry name" value="BTB/POZ_dom"/>
</dbReference>
<dbReference type="CDD" id="cd18450">
    <property type="entry name" value="BACK_KLHL10"/>
    <property type="match status" value="1"/>
</dbReference>
<dbReference type="SUPFAM" id="SSF117281">
    <property type="entry name" value="Kelch motif"/>
    <property type="match status" value="1"/>
</dbReference>
<dbReference type="InterPro" id="IPR017096">
    <property type="entry name" value="BTB-kelch_protein"/>
</dbReference>
<dbReference type="SMART" id="SM00225">
    <property type="entry name" value="BTB"/>
    <property type="match status" value="1"/>
</dbReference>
<evidence type="ECO:0000259" key="3">
    <source>
        <dbReference type="PROSITE" id="PS50097"/>
    </source>
</evidence>
<dbReference type="InterPro" id="IPR006652">
    <property type="entry name" value="Kelch_1"/>
</dbReference>
<keyword evidence="1" id="KW-0880">Kelch repeat</keyword>
<evidence type="ECO:0000256" key="2">
    <source>
        <dbReference type="ARBA" id="ARBA00022737"/>
    </source>
</evidence>
<proteinExistence type="predicted"/>
<dbReference type="Proteomes" id="UP000694620">
    <property type="component" value="Chromosome 3"/>
</dbReference>
<dbReference type="Gene3D" id="3.30.710.10">
    <property type="entry name" value="Potassium Channel Kv1.1, Chain A"/>
    <property type="match status" value="1"/>
</dbReference>
<evidence type="ECO:0000313" key="4">
    <source>
        <dbReference type="Ensembl" id="ENSECRP00000022026.1"/>
    </source>
</evidence>
<evidence type="ECO:0000256" key="1">
    <source>
        <dbReference type="ARBA" id="ARBA00022441"/>
    </source>
</evidence>
<reference evidence="4" key="3">
    <citation type="submission" date="2025-09" db="UniProtKB">
        <authorList>
            <consortium name="Ensembl"/>
        </authorList>
    </citation>
    <scope>IDENTIFICATION</scope>
</reference>
<dbReference type="PIRSF" id="PIRSF037037">
    <property type="entry name" value="Kelch-like_protein_gigaxonin"/>
    <property type="match status" value="1"/>
</dbReference>
<reference evidence="4" key="1">
    <citation type="submission" date="2021-06" db="EMBL/GenBank/DDBJ databases">
        <authorList>
            <consortium name="Wellcome Sanger Institute Data Sharing"/>
        </authorList>
    </citation>
    <scope>NUCLEOTIDE SEQUENCE [LARGE SCALE GENOMIC DNA]</scope>
</reference>
<dbReference type="InterPro" id="IPR011705">
    <property type="entry name" value="BACK"/>
</dbReference>
<reference evidence="4" key="2">
    <citation type="submission" date="2025-08" db="UniProtKB">
        <authorList>
            <consortium name="Ensembl"/>
        </authorList>
    </citation>
    <scope>IDENTIFICATION</scope>
</reference>
<protein>
    <submittedName>
        <fullName evidence="4">Kelch-like protein 10</fullName>
    </submittedName>
</protein>
<dbReference type="Pfam" id="PF24681">
    <property type="entry name" value="Kelch_KLHDC2_KLHL20_DRC7"/>
    <property type="match status" value="1"/>
</dbReference>
<dbReference type="FunFam" id="1.25.40.420:FF:000001">
    <property type="entry name" value="Kelch-like family member 12"/>
    <property type="match status" value="1"/>
</dbReference>
<dbReference type="Gene3D" id="1.25.40.420">
    <property type="match status" value="1"/>
</dbReference>
<dbReference type="Pfam" id="PF01344">
    <property type="entry name" value="Kelch_1"/>
    <property type="match status" value="2"/>
</dbReference>
<accession>A0A8C4XD31</accession>
<gene>
    <name evidence="4" type="primary">LOC114648828</name>
</gene>
<dbReference type="Pfam" id="PF00651">
    <property type="entry name" value="BTB"/>
    <property type="match status" value="1"/>
</dbReference>
<dbReference type="InterPro" id="IPR015915">
    <property type="entry name" value="Kelch-typ_b-propeller"/>
</dbReference>
<dbReference type="PANTHER" id="PTHR24412">
    <property type="entry name" value="KELCH PROTEIN"/>
    <property type="match status" value="1"/>
</dbReference>
<sequence length="603" mass="68974">GKKKLTTSSCRFLMERKLGAVDYNVLNELRLERSFLDVVISVNGVEFPAHKNVLCCSSPYFRTLFSNRCDSKDKKIFTIPGISPEMMEMIITFAYNQTVPVTSENAEQLLVVAHQFNIPGLIRLCSNFLESRLCLRNCIGICKLAYHYCCLELHLKAFRFILHQFEDLVRESEEFLLLSFTELCDIIERDDLNVRNESLVFNAVMKWIYHQPEDRKSLLRKLLLKVRLALRDSENFLENIRSYEHMRNKEYKMSIYIALLQMIYDLGVKESATPHLACSMAHSRLPNSILLAIGGWRGSNPTNAIEAYDARAKVWREVLHEEDSPRAYHGTVFVKGYVYVIGGCDKVKFYNRVCRYDPVQRVWQEVAPTHSRRCYVSVVVLNDVIYAMGGFDGYTRLKTAEKYNLEKNQWTLLPSMNDRRSDASAATLHRKIYICGGFSGEDYLITAEVFNPKVNQWSLITPMSTPRSGLGVVAYKDEVYAVGGFDGLNRLDTVEAYNPLTGLWRTVSSMSTPRSNFGIETMEDLLYVVGGYDGFTTFATVKYYNKENDKWKDIPNITVDRSALSCCVMSGLPNIQTYAAARDTSGYGICFRPSEKLSYKTNV</sequence>
<name>A0A8C4XD31_ERPCA</name>
<dbReference type="SUPFAM" id="SSF54695">
    <property type="entry name" value="POZ domain"/>
    <property type="match status" value="1"/>
</dbReference>
<dbReference type="PANTHER" id="PTHR24412:SF172">
    <property type="entry name" value="KELCH-LIKE PROTEIN 10"/>
    <property type="match status" value="1"/>
</dbReference>
<dbReference type="PROSITE" id="PS50097">
    <property type="entry name" value="BTB"/>
    <property type="match status" value="1"/>
</dbReference>
<dbReference type="Pfam" id="PF07707">
    <property type="entry name" value="BACK"/>
    <property type="match status" value="1"/>
</dbReference>
<dbReference type="AlphaFoldDB" id="A0A8C4XD31"/>
<organism evidence="4 5">
    <name type="scientific">Erpetoichthys calabaricus</name>
    <name type="common">Rope fish</name>
    <name type="synonym">Calamoichthys calabaricus</name>
    <dbReference type="NCBI Taxonomy" id="27687"/>
    <lineage>
        <taxon>Eukaryota</taxon>
        <taxon>Metazoa</taxon>
        <taxon>Chordata</taxon>
        <taxon>Craniata</taxon>
        <taxon>Vertebrata</taxon>
        <taxon>Euteleostomi</taxon>
        <taxon>Actinopterygii</taxon>
        <taxon>Polypteriformes</taxon>
        <taxon>Polypteridae</taxon>
        <taxon>Erpetoichthys</taxon>
    </lineage>
</organism>
<dbReference type="Gene3D" id="2.120.10.80">
    <property type="entry name" value="Kelch-type beta propeller"/>
    <property type="match status" value="1"/>
</dbReference>
<feature type="domain" description="BTB" evidence="3">
    <location>
        <begin position="36"/>
        <end position="103"/>
    </location>
</feature>
<dbReference type="InterPro" id="IPR011333">
    <property type="entry name" value="SKP1/BTB/POZ_sf"/>
</dbReference>